<dbReference type="EMBL" id="LAVV01006230">
    <property type="protein sequence ID" value="KNZ60391.1"/>
    <property type="molecule type" value="Genomic_DNA"/>
</dbReference>
<dbReference type="Proteomes" id="UP000037035">
    <property type="component" value="Unassembled WGS sequence"/>
</dbReference>
<comment type="caution">
    <text evidence="1">The sequence shown here is derived from an EMBL/GenBank/DDBJ whole genome shotgun (WGS) entry which is preliminary data.</text>
</comment>
<gene>
    <name evidence="1" type="ORF">VP01_1560g4</name>
</gene>
<dbReference type="OrthoDB" id="1432677at2759"/>
<protein>
    <submittedName>
        <fullName evidence="1">Uncharacterized protein</fullName>
    </submittedName>
</protein>
<feature type="non-terminal residue" evidence="1">
    <location>
        <position position="43"/>
    </location>
</feature>
<dbReference type="VEuPathDB" id="FungiDB:VP01_1560g4"/>
<organism evidence="1 2">
    <name type="scientific">Puccinia sorghi</name>
    <dbReference type="NCBI Taxonomy" id="27349"/>
    <lineage>
        <taxon>Eukaryota</taxon>
        <taxon>Fungi</taxon>
        <taxon>Dikarya</taxon>
        <taxon>Basidiomycota</taxon>
        <taxon>Pucciniomycotina</taxon>
        <taxon>Pucciniomycetes</taxon>
        <taxon>Pucciniales</taxon>
        <taxon>Pucciniaceae</taxon>
        <taxon>Puccinia</taxon>
    </lineage>
</organism>
<keyword evidence="2" id="KW-1185">Reference proteome</keyword>
<proteinExistence type="predicted"/>
<evidence type="ECO:0000313" key="2">
    <source>
        <dbReference type="Proteomes" id="UP000037035"/>
    </source>
</evidence>
<dbReference type="AlphaFoldDB" id="A0A0L6VHZ6"/>
<reference evidence="1 2" key="1">
    <citation type="submission" date="2015-08" db="EMBL/GenBank/DDBJ databases">
        <title>Next Generation Sequencing and Analysis of the Genome of Puccinia sorghi L Schw, the Causal Agent of Maize Common Rust.</title>
        <authorList>
            <person name="Rochi L."/>
            <person name="Burguener G."/>
            <person name="Darino M."/>
            <person name="Turjanski A."/>
            <person name="Kreff E."/>
            <person name="Dieguez M.J."/>
            <person name="Sacco F."/>
        </authorList>
    </citation>
    <scope>NUCLEOTIDE SEQUENCE [LARGE SCALE GENOMIC DNA]</scope>
    <source>
        <strain evidence="1 2">RO10H11247</strain>
    </source>
</reference>
<sequence length="43" mass="4952">MGWAHTPLMSLYQNGLKENIQLAVVMRNVEFDSLRSMQVMALK</sequence>
<evidence type="ECO:0000313" key="1">
    <source>
        <dbReference type="EMBL" id="KNZ60391.1"/>
    </source>
</evidence>
<accession>A0A0L6VHZ6</accession>
<name>A0A0L6VHZ6_9BASI</name>